<dbReference type="SUPFAM" id="SSF81901">
    <property type="entry name" value="HCP-like"/>
    <property type="match status" value="1"/>
</dbReference>
<organism evidence="1 2">
    <name type="scientific">Diversispora epigaea</name>
    <dbReference type="NCBI Taxonomy" id="1348612"/>
    <lineage>
        <taxon>Eukaryota</taxon>
        <taxon>Fungi</taxon>
        <taxon>Fungi incertae sedis</taxon>
        <taxon>Mucoromycota</taxon>
        <taxon>Glomeromycotina</taxon>
        <taxon>Glomeromycetes</taxon>
        <taxon>Diversisporales</taxon>
        <taxon>Diversisporaceae</taxon>
        <taxon>Diversispora</taxon>
    </lineage>
</organism>
<gene>
    <name evidence="1" type="ORF">Glove_219g167</name>
</gene>
<keyword evidence="2" id="KW-1185">Reference proteome</keyword>
<name>A0A397IG98_9GLOM</name>
<reference evidence="1 2" key="1">
    <citation type="submission" date="2018-08" db="EMBL/GenBank/DDBJ databases">
        <title>Genome and evolution of the arbuscular mycorrhizal fungus Diversispora epigaea (formerly Glomus versiforme) and its bacterial endosymbionts.</title>
        <authorList>
            <person name="Sun X."/>
            <person name="Fei Z."/>
            <person name="Harrison M."/>
        </authorList>
    </citation>
    <scope>NUCLEOTIDE SEQUENCE [LARGE SCALE GENOMIC DNA]</scope>
    <source>
        <strain evidence="1 2">IT104</strain>
    </source>
</reference>
<dbReference type="AlphaFoldDB" id="A0A397IG98"/>
<sequence>MKRRHFNGGNSNGPFGLGNCYDNGIGTTKDEEKAFQWYLKSAEGRNTKDEEKALEWYLK</sequence>
<proteinExistence type="predicted"/>
<dbReference type="OrthoDB" id="2384430at2759"/>
<protein>
    <submittedName>
        <fullName evidence="1">Uncharacterized protein</fullName>
    </submittedName>
</protein>
<dbReference type="Pfam" id="PF08238">
    <property type="entry name" value="Sel1"/>
    <property type="match status" value="2"/>
</dbReference>
<dbReference type="InterPro" id="IPR011990">
    <property type="entry name" value="TPR-like_helical_dom_sf"/>
</dbReference>
<dbReference type="Proteomes" id="UP000266861">
    <property type="component" value="Unassembled WGS sequence"/>
</dbReference>
<accession>A0A397IG98</accession>
<dbReference type="Gene3D" id="1.25.40.10">
    <property type="entry name" value="Tetratricopeptide repeat domain"/>
    <property type="match status" value="1"/>
</dbReference>
<dbReference type="InterPro" id="IPR006597">
    <property type="entry name" value="Sel1-like"/>
</dbReference>
<comment type="caution">
    <text evidence="1">The sequence shown here is derived from an EMBL/GenBank/DDBJ whole genome shotgun (WGS) entry which is preliminary data.</text>
</comment>
<evidence type="ECO:0000313" key="2">
    <source>
        <dbReference type="Proteomes" id="UP000266861"/>
    </source>
</evidence>
<evidence type="ECO:0000313" key="1">
    <source>
        <dbReference type="EMBL" id="RHZ74815.1"/>
    </source>
</evidence>
<dbReference type="SMART" id="SM00671">
    <property type="entry name" value="SEL1"/>
    <property type="match status" value="1"/>
</dbReference>
<dbReference type="EMBL" id="PQFF01000204">
    <property type="protein sequence ID" value="RHZ74815.1"/>
    <property type="molecule type" value="Genomic_DNA"/>
</dbReference>